<evidence type="ECO:0000313" key="1">
    <source>
        <dbReference type="EMBL" id="GBP27622.1"/>
    </source>
</evidence>
<gene>
    <name evidence="1" type="ORF">EVAR_102876_1</name>
</gene>
<name>A0A4C1UNS9_EUMVA</name>
<sequence length="67" mass="7621">MHHDCSIVMGNAAFCAPAPAATSHNRGREELFWRPSVHLVSTTTRCGVLFVVANRERSYRNCHRYCE</sequence>
<dbReference type="EMBL" id="BGZK01000196">
    <property type="protein sequence ID" value="GBP27622.1"/>
    <property type="molecule type" value="Genomic_DNA"/>
</dbReference>
<dbReference type="AlphaFoldDB" id="A0A4C1UNS9"/>
<reference evidence="1 2" key="1">
    <citation type="journal article" date="2019" name="Commun. Biol.">
        <title>The bagworm genome reveals a unique fibroin gene that provides high tensile strength.</title>
        <authorList>
            <person name="Kono N."/>
            <person name="Nakamura H."/>
            <person name="Ohtoshi R."/>
            <person name="Tomita M."/>
            <person name="Numata K."/>
            <person name="Arakawa K."/>
        </authorList>
    </citation>
    <scope>NUCLEOTIDE SEQUENCE [LARGE SCALE GENOMIC DNA]</scope>
</reference>
<comment type="caution">
    <text evidence="1">The sequence shown here is derived from an EMBL/GenBank/DDBJ whole genome shotgun (WGS) entry which is preliminary data.</text>
</comment>
<protein>
    <submittedName>
        <fullName evidence="1">Uncharacterized protein</fullName>
    </submittedName>
</protein>
<proteinExistence type="predicted"/>
<dbReference type="Proteomes" id="UP000299102">
    <property type="component" value="Unassembled WGS sequence"/>
</dbReference>
<organism evidence="1 2">
    <name type="scientific">Eumeta variegata</name>
    <name type="common">Bagworm moth</name>
    <name type="synonym">Eumeta japonica</name>
    <dbReference type="NCBI Taxonomy" id="151549"/>
    <lineage>
        <taxon>Eukaryota</taxon>
        <taxon>Metazoa</taxon>
        <taxon>Ecdysozoa</taxon>
        <taxon>Arthropoda</taxon>
        <taxon>Hexapoda</taxon>
        <taxon>Insecta</taxon>
        <taxon>Pterygota</taxon>
        <taxon>Neoptera</taxon>
        <taxon>Endopterygota</taxon>
        <taxon>Lepidoptera</taxon>
        <taxon>Glossata</taxon>
        <taxon>Ditrysia</taxon>
        <taxon>Tineoidea</taxon>
        <taxon>Psychidae</taxon>
        <taxon>Oiketicinae</taxon>
        <taxon>Eumeta</taxon>
    </lineage>
</organism>
<keyword evidence="2" id="KW-1185">Reference proteome</keyword>
<accession>A0A4C1UNS9</accession>
<evidence type="ECO:0000313" key="2">
    <source>
        <dbReference type="Proteomes" id="UP000299102"/>
    </source>
</evidence>